<gene>
    <name evidence="2" type="ORF">H8D96_12290</name>
</gene>
<dbReference type="PANTHER" id="PTHR37292">
    <property type="entry name" value="VNG6097C"/>
    <property type="match status" value="1"/>
</dbReference>
<reference evidence="2 3" key="1">
    <citation type="submission" date="2020-08" db="EMBL/GenBank/DDBJ databases">
        <title>Bridging the membrane lipid divide: bacteria of the FCB group superphylum have the potential to synthesize archaeal ether lipids.</title>
        <authorList>
            <person name="Villanueva L."/>
            <person name="Von Meijenfeldt F.A.B."/>
            <person name="Westbye A.B."/>
            <person name="Yadav S."/>
            <person name="Hopmans E.C."/>
            <person name="Dutilh B.E."/>
            <person name="Sinninghe Damste J.S."/>
        </authorList>
    </citation>
    <scope>NUCLEOTIDE SEQUENCE [LARGE SCALE GENOMIC DNA]</scope>
    <source>
        <strain evidence="2">NIOZ-UU17</strain>
    </source>
</reference>
<dbReference type="PANTHER" id="PTHR37292:SF2">
    <property type="entry name" value="DUF262 DOMAIN-CONTAINING PROTEIN"/>
    <property type="match status" value="1"/>
</dbReference>
<evidence type="ECO:0000259" key="1">
    <source>
        <dbReference type="Pfam" id="PF03235"/>
    </source>
</evidence>
<organism evidence="2 3">
    <name type="scientific">Candidatus Desulfatibia vada</name>
    <dbReference type="NCBI Taxonomy" id="2841696"/>
    <lineage>
        <taxon>Bacteria</taxon>
        <taxon>Pseudomonadati</taxon>
        <taxon>Thermodesulfobacteriota</taxon>
        <taxon>Desulfobacteria</taxon>
        <taxon>Desulfobacterales</taxon>
        <taxon>Desulfobacterales incertae sedis</taxon>
        <taxon>Candidatus Desulfatibia</taxon>
    </lineage>
</organism>
<protein>
    <submittedName>
        <fullName evidence="2">DUF262 domain-containing protein</fullName>
    </submittedName>
</protein>
<accession>A0A8J6TTQ0</accession>
<sequence>MNLPEPQSLTFSSLMSDIEKGNIKIPQFQRDFVWNKDKSAKLLDSIVKGYPIGTFILWKTKEELRALRNLGGLNLPKTPKGDFIHYVLDGQQRLTTLFASLKGLKIKREEREDDYSDFHIDLEAEESDPIVLNSLADTNHHKVIKLHDLLYGKLKMLSGYPEPLQDKIQGYKDRINAYQFSAVLIKEAPIDVATEIFTRLNVGGKPLSVFEIMVAKTFDSKRDFDLAEKFDQLSTELESVDYGTLPASVVLQTVSILLVKECRKKDILKLPRKKVIDIWPAAADAVKNTVDYFRNAYRIPVSQLLPYPNLVVPFAYYFYKKGRKPTGKTQKYLEDFFWRAAFGGRYSQSVDSRLAQDVRKIDAIIAGRIPKYEWAVDTSAKFIEDNGWFSVGRAYIKALLCILAFKEPKSFIDNSIVRISNDWLKQANSRNYHHFFPKAFLKKKGEAEEYINHIANITIVDDFLNKREIRAQAPSKYMRRFARQNAALNKCMRTHLINQDTFGVFQDDFDKFFRKRCQAFSRELKKRIIEQGVDGRKTPVPAKDTMRVEME</sequence>
<evidence type="ECO:0000313" key="2">
    <source>
        <dbReference type="EMBL" id="MBC8432682.1"/>
    </source>
</evidence>
<dbReference type="InterPro" id="IPR004919">
    <property type="entry name" value="GmrSD_N"/>
</dbReference>
<comment type="caution">
    <text evidence="2">The sequence shown here is derived from an EMBL/GenBank/DDBJ whole genome shotgun (WGS) entry which is preliminary data.</text>
</comment>
<dbReference type="Proteomes" id="UP000605201">
    <property type="component" value="Unassembled WGS sequence"/>
</dbReference>
<dbReference type="Pfam" id="PF03235">
    <property type="entry name" value="GmrSD_N"/>
    <property type="match status" value="1"/>
</dbReference>
<dbReference type="EMBL" id="JACNIG010000243">
    <property type="protein sequence ID" value="MBC8432682.1"/>
    <property type="molecule type" value="Genomic_DNA"/>
</dbReference>
<feature type="domain" description="GmrSD restriction endonucleases N-terminal" evidence="1">
    <location>
        <begin position="12"/>
        <end position="217"/>
    </location>
</feature>
<name>A0A8J6TTQ0_9BACT</name>
<evidence type="ECO:0000313" key="3">
    <source>
        <dbReference type="Proteomes" id="UP000605201"/>
    </source>
</evidence>
<dbReference type="AlphaFoldDB" id="A0A8J6TTQ0"/>
<proteinExistence type="predicted"/>